<accession>A0A1W2ATB1</accession>
<dbReference type="EMBL" id="FWXI01000006">
    <property type="protein sequence ID" value="SMC63979.1"/>
    <property type="molecule type" value="Genomic_DNA"/>
</dbReference>
<reference evidence="2 3" key="1">
    <citation type="submission" date="2017-04" db="EMBL/GenBank/DDBJ databases">
        <authorList>
            <person name="Afonso C.L."/>
            <person name="Miller P.J."/>
            <person name="Scott M.A."/>
            <person name="Spackman E."/>
            <person name="Goraichik I."/>
            <person name="Dimitrov K.M."/>
            <person name="Suarez D.L."/>
            <person name="Swayne D.E."/>
        </authorList>
    </citation>
    <scope>NUCLEOTIDE SEQUENCE [LARGE SCALE GENOMIC DNA]</scope>
    <source>
        <strain evidence="2 3">DSM 5090</strain>
    </source>
</reference>
<organism evidence="2 3">
    <name type="scientific">Sporomusa malonica</name>
    <dbReference type="NCBI Taxonomy" id="112901"/>
    <lineage>
        <taxon>Bacteria</taxon>
        <taxon>Bacillati</taxon>
        <taxon>Bacillota</taxon>
        <taxon>Negativicutes</taxon>
        <taxon>Selenomonadales</taxon>
        <taxon>Sporomusaceae</taxon>
        <taxon>Sporomusa</taxon>
    </lineage>
</organism>
<feature type="compositionally biased region" description="Basic residues" evidence="1">
    <location>
        <begin position="91"/>
        <end position="100"/>
    </location>
</feature>
<gene>
    <name evidence="2" type="ORF">SAMN04488500_106104</name>
</gene>
<keyword evidence="3" id="KW-1185">Reference proteome</keyword>
<protein>
    <submittedName>
        <fullName evidence="2">Uncharacterized protein</fullName>
    </submittedName>
</protein>
<evidence type="ECO:0000313" key="2">
    <source>
        <dbReference type="EMBL" id="SMC63979.1"/>
    </source>
</evidence>
<proteinExistence type="predicted"/>
<name>A0A1W2ATB1_9FIRM</name>
<feature type="region of interest" description="Disordered" evidence="1">
    <location>
        <begin position="81"/>
        <end position="100"/>
    </location>
</feature>
<evidence type="ECO:0000313" key="3">
    <source>
        <dbReference type="Proteomes" id="UP000192738"/>
    </source>
</evidence>
<sequence length="100" mass="10971">MAVKTRVTARKSEGVKCVEVGAGAGIVIDPSTVERAGQSKHGSYKIIKPSSEEFALMWNSMPNADRLHDVKCPLKNKKPGYDFENLSGQPSRRKKLKEVG</sequence>
<dbReference type="STRING" id="112901.SAMN04488500_106104"/>
<dbReference type="AlphaFoldDB" id="A0A1W2ATB1"/>
<evidence type="ECO:0000256" key="1">
    <source>
        <dbReference type="SAM" id="MobiDB-lite"/>
    </source>
</evidence>
<dbReference type="Proteomes" id="UP000192738">
    <property type="component" value="Unassembled WGS sequence"/>
</dbReference>